<organism evidence="2">
    <name type="scientific">Acidithiobacillus sulfuriphilus</name>
    <dbReference type="NCBI Taxonomy" id="1867749"/>
    <lineage>
        <taxon>Bacteria</taxon>
        <taxon>Pseudomonadati</taxon>
        <taxon>Pseudomonadota</taxon>
        <taxon>Acidithiobacillia</taxon>
        <taxon>Acidithiobacillales</taxon>
        <taxon>Acidithiobacillaceae</taxon>
        <taxon>Acidithiobacillus</taxon>
    </lineage>
</organism>
<comment type="caution">
    <text evidence="2">The sequence shown here is derived from an EMBL/GenBank/DDBJ whole genome shotgun (WGS) entry which is preliminary data.</text>
</comment>
<evidence type="ECO:0000259" key="1">
    <source>
        <dbReference type="Pfam" id="PF00857"/>
    </source>
</evidence>
<dbReference type="PANTHER" id="PTHR14119:SF3">
    <property type="entry name" value="ISOCHORISMATASE DOMAIN-CONTAINING PROTEIN 2"/>
    <property type="match status" value="1"/>
</dbReference>
<feature type="domain" description="Isochorismatase-like" evidence="1">
    <location>
        <begin position="8"/>
        <end position="154"/>
    </location>
</feature>
<dbReference type="PANTHER" id="PTHR14119">
    <property type="entry name" value="HYDROLASE"/>
    <property type="match status" value="1"/>
</dbReference>
<dbReference type="AlphaFoldDB" id="A0A3M8QSD6"/>
<dbReference type="OrthoDB" id="9796958at2"/>
<dbReference type="InterPro" id="IPR050993">
    <property type="entry name" value="Isochorismatase_domain"/>
</dbReference>
<reference evidence="2" key="1">
    <citation type="submission" date="2018-10" db="EMBL/GenBank/DDBJ databases">
        <title>Acidithiobacillus sulfuriphilus sp. nov.: an extremely acidophilic sulfur-oxidizing chemolithotroph isolated from a neutral pH environment.</title>
        <authorList>
            <person name="Falagan C."/>
            <person name="Moya-Beltran A."/>
            <person name="Quatrini R."/>
            <person name="Johnson D.B."/>
        </authorList>
    </citation>
    <scope>NUCLEOTIDE SEQUENCE [LARGE SCALE GENOMIC DNA]</scope>
    <source>
        <strain evidence="2">CJ-2</strain>
    </source>
</reference>
<protein>
    <submittedName>
        <fullName evidence="2">Isochorismatase family protein</fullName>
    </submittedName>
</protein>
<dbReference type="SUPFAM" id="SSF52499">
    <property type="entry name" value="Isochorismatase-like hydrolases"/>
    <property type="match status" value="1"/>
</dbReference>
<dbReference type="RefSeq" id="WP_123105336.1">
    <property type="nucleotide sequence ID" value="NZ_CP127527.1"/>
</dbReference>
<dbReference type="InterPro" id="IPR036380">
    <property type="entry name" value="Isochorismatase-like_sf"/>
</dbReference>
<evidence type="ECO:0000313" key="2">
    <source>
        <dbReference type="EMBL" id="RNF59213.1"/>
    </source>
</evidence>
<name>A0A3M8QSD6_9PROT</name>
<dbReference type="Pfam" id="PF00857">
    <property type="entry name" value="Isochorismatase"/>
    <property type="match status" value="1"/>
</dbReference>
<dbReference type="EMBL" id="RIZI01000188">
    <property type="protein sequence ID" value="RNF59213.1"/>
    <property type="molecule type" value="Genomic_DNA"/>
</dbReference>
<dbReference type="Gene3D" id="3.40.50.850">
    <property type="entry name" value="Isochorismatase-like"/>
    <property type="match status" value="1"/>
</dbReference>
<dbReference type="InterPro" id="IPR000868">
    <property type="entry name" value="Isochorismatase-like_dom"/>
</dbReference>
<gene>
    <name evidence="2" type="ORF">EC580_11915</name>
</gene>
<accession>A0A3M8QSD6</accession>
<sequence>MLLHAQTSLLLLVDLQDKLLQTLPPAPRNAMLGVIQRLARCSQILAIPQLATAQYPQGLGAVREEFRQSAATVLEKTAFSCHRDPAIRQWLEQHAGRRQVVLVGVEAHICILQTALDLQSHGWSPVVVEDACAARDPAHGVNAMMRLRQAGVCIANGESVLYEWLGDAAHPAFKTLAPFLR</sequence>
<proteinExistence type="predicted"/>